<reference evidence="4 5" key="1">
    <citation type="submission" date="2019-02" db="EMBL/GenBank/DDBJ databases">
        <title>Genome sequencing of the rare red list fungi Antrodiella citrinella (Flaviporus citrinellus).</title>
        <authorList>
            <person name="Buettner E."/>
            <person name="Kellner H."/>
        </authorList>
    </citation>
    <scope>NUCLEOTIDE SEQUENCE [LARGE SCALE GENOMIC DNA]</scope>
    <source>
        <strain evidence="4 5">DSM 108506</strain>
    </source>
</reference>
<protein>
    <recommendedName>
        <fullName evidence="6">Hypercellular protein HypA</fullName>
    </recommendedName>
</protein>
<dbReference type="InterPro" id="IPR058565">
    <property type="entry name" value="Ig_TRAPPC9_Trs120_1st"/>
</dbReference>
<dbReference type="InterPro" id="IPR013935">
    <property type="entry name" value="Trs120_TRAPPC9"/>
</dbReference>
<comment type="caution">
    <text evidence="4">The sequence shown here is derived from an EMBL/GenBank/DDBJ whole genome shotgun (WGS) entry which is preliminary data.</text>
</comment>
<dbReference type="PANTHER" id="PTHR21512">
    <property type="entry name" value="TRAFFICKING PROTEIN PARTICLE COMPLEX SUBUNIT 9"/>
    <property type="match status" value="1"/>
</dbReference>
<dbReference type="PANTHER" id="PTHR21512:SF5">
    <property type="entry name" value="TRAFFICKING PROTEIN PARTICLE COMPLEX SUBUNIT 9"/>
    <property type="match status" value="1"/>
</dbReference>
<dbReference type="InterPro" id="IPR058564">
    <property type="entry name" value="TPR_TRAPPC9_Trs120"/>
</dbReference>
<dbReference type="Pfam" id="PF26251">
    <property type="entry name" value="TPR_TRAPPC9-Trs120"/>
    <property type="match status" value="1"/>
</dbReference>
<dbReference type="Pfam" id="PF26254">
    <property type="entry name" value="Ig_TRAPPC9-Trs120_1st"/>
    <property type="match status" value="1"/>
</dbReference>
<dbReference type="Pfam" id="PF26280">
    <property type="entry name" value="Ig_TRAPPC9-Trs120_2nd"/>
    <property type="match status" value="1"/>
</dbReference>
<name>A0A4V3XJP4_9APHY</name>
<dbReference type="OrthoDB" id="27962at2759"/>
<sequence>MDASVWYSEAIAMLKNSQDIAWHAAVLEGLATVQVLDAWSATQVGNALPDEKEPWTDITDKLVQAIGLYAKAPTASDSDVDYPILAYLYARAILRHTSLLFSIWSGKGWGPLAFSIMLQYGLTSLPPVLGRDNKAENRLSFSGLERLTSITGISRASIAATLTQAHGPWLLHLGSRERILVLEAMATVYGAIGYRRKEAYILREVLGCIMDLIVCGRDEAGGTRISSTGLGIQGVNFGRDSHGAVAVRENDNTEGNSSVLRVVKYICLVHGVDLESVKIVDSSKVDNEKQEPSQVPEDSSSYELFGWPELQIGIVREAIAVAEALPDYSAVAQFSLSSLKSLHPVMSQGDQHHLYNTASRALAIARRRGDSRSVAYWSGQPIVSLEVLPLPLVRIPLEKPMSMLAQRRSDLVPILTGVIDPFLYNPRKLAAAQGHTMLVENESCELIVTLRNPYVFDLELSSLSLSTTGVRIDTKAVPVIIPANSFHPVTVIAKPLEPGLLVVRGCVVQAPGGVSQEFALPLSTEEEEEKQLRRRSARDCEAGRSKYAGLESRPWSKDTKRASGTIQSSQKVPRFLQCQVVPEQPLLRIRRTSLTHGAVMLYNGETTTIRVTLENVSSLPIDFLRLTFDDSTIAPAQQALAEGEMPVFDTYETEYSLIHTPVFTWDSKRNPQEIQSGEKVVIVINCFGKVGCSSGAMHISYSYIHRRQATLQKPQDVFHTRQLSYPVLVTVYHMLECHSMDILSYAPDTVAELLEQMDETEPVAITARRALLNVVDVAEWCIFSVDVRNTYGLPFEVTFERDQPDANKASTTLLVPPGSTSRVVLPIKKFRLSEDHVSRPIPTLSDRQFVVTKSNLSSAEERLQRELFWYREELFKYIRCTWKETGGSRSGNLSLRQQRMTQIMLKTLRTEEARIDMSLYEGWKVVTQTELVCVSTDEDHQSIPFHLDLNLGPVFRPT</sequence>
<feature type="domain" description="Trs120/TRAPPC9 first Ig-like" evidence="2">
    <location>
        <begin position="382"/>
        <end position="583"/>
    </location>
</feature>
<dbReference type="Pfam" id="PF26282">
    <property type="entry name" value="Ig_TRAPPC9-Trs120_3rd"/>
    <property type="match status" value="1"/>
</dbReference>
<evidence type="ECO:0008006" key="6">
    <source>
        <dbReference type="Google" id="ProtNLM"/>
    </source>
</evidence>
<dbReference type="Proteomes" id="UP000308730">
    <property type="component" value="Unassembled WGS sequence"/>
</dbReference>
<accession>A0A4V3XJP4</accession>
<evidence type="ECO:0000259" key="2">
    <source>
        <dbReference type="Pfam" id="PF26254"/>
    </source>
</evidence>
<dbReference type="InterPro" id="IPR058567">
    <property type="entry name" value="Ig_TRAPPC9_Trs120_3rd"/>
</dbReference>
<evidence type="ECO:0000259" key="1">
    <source>
        <dbReference type="Pfam" id="PF26251"/>
    </source>
</evidence>
<evidence type="ECO:0000313" key="4">
    <source>
        <dbReference type="EMBL" id="THH33843.1"/>
    </source>
</evidence>
<feature type="domain" description="Trs120/TRAPPC9 third Ig-like" evidence="3">
    <location>
        <begin position="737"/>
        <end position="908"/>
    </location>
</feature>
<gene>
    <name evidence="4" type="ORF">EUX98_g252</name>
</gene>
<feature type="domain" description="Trs120/TRAPPC9 TPR region" evidence="1">
    <location>
        <begin position="59"/>
        <end position="368"/>
    </location>
</feature>
<evidence type="ECO:0000259" key="3">
    <source>
        <dbReference type="Pfam" id="PF26282"/>
    </source>
</evidence>
<dbReference type="GO" id="GO:0005802">
    <property type="term" value="C:trans-Golgi network"/>
    <property type="evidence" value="ECO:0007669"/>
    <property type="project" value="TreeGrafter"/>
</dbReference>
<dbReference type="EMBL" id="SGPM01000002">
    <property type="protein sequence ID" value="THH33843.1"/>
    <property type="molecule type" value="Genomic_DNA"/>
</dbReference>
<keyword evidence="5" id="KW-1185">Reference proteome</keyword>
<organism evidence="4 5">
    <name type="scientific">Antrodiella citrinella</name>
    <dbReference type="NCBI Taxonomy" id="2447956"/>
    <lineage>
        <taxon>Eukaryota</taxon>
        <taxon>Fungi</taxon>
        <taxon>Dikarya</taxon>
        <taxon>Basidiomycota</taxon>
        <taxon>Agaricomycotina</taxon>
        <taxon>Agaricomycetes</taxon>
        <taxon>Polyporales</taxon>
        <taxon>Steccherinaceae</taxon>
        <taxon>Antrodiella</taxon>
    </lineage>
</organism>
<dbReference type="AlphaFoldDB" id="A0A4V3XJP4"/>
<proteinExistence type="predicted"/>
<evidence type="ECO:0000313" key="5">
    <source>
        <dbReference type="Proteomes" id="UP000308730"/>
    </source>
</evidence>